<reference evidence="2" key="1">
    <citation type="submission" date="2023-05" db="EMBL/GenBank/DDBJ databases">
        <title>Nepenthes gracilis genome sequencing.</title>
        <authorList>
            <person name="Fukushima K."/>
        </authorList>
    </citation>
    <scope>NUCLEOTIDE SEQUENCE</scope>
    <source>
        <strain evidence="2">SING2019-196</strain>
    </source>
</reference>
<comment type="caution">
    <text evidence="2">The sequence shown here is derived from an EMBL/GenBank/DDBJ whole genome shotgun (WGS) entry which is preliminary data.</text>
</comment>
<sequence>MQQMKMKRTIHQKDNLCSQRPSRNDLWAPSGTKYQRMFKNKYGILAVALIAMLFNIGFPLSLVGPMHESLVSEGLRMISMLYERRTLKKIKTQGNGQSTLVWWMQPVVEACFQCGLREGGGLIDSCNSRRASCQALVGQFCLKVVSPSAKNLYPIKWDR</sequence>
<keyword evidence="1" id="KW-1133">Transmembrane helix</keyword>
<accession>A0AAD3TCX8</accession>
<keyword evidence="3" id="KW-1185">Reference proteome</keyword>
<proteinExistence type="predicted"/>
<evidence type="ECO:0000256" key="1">
    <source>
        <dbReference type="SAM" id="Phobius"/>
    </source>
</evidence>
<keyword evidence="1" id="KW-0472">Membrane</keyword>
<protein>
    <submittedName>
        <fullName evidence="2">Uncharacterized protein</fullName>
    </submittedName>
</protein>
<organism evidence="2 3">
    <name type="scientific">Nepenthes gracilis</name>
    <name type="common">Slender pitcher plant</name>
    <dbReference type="NCBI Taxonomy" id="150966"/>
    <lineage>
        <taxon>Eukaryota</taxon>
        <taxon>Viridiplantae</taxon>
        <taxon>Streptophyta</taxon>
        <taxon>Embryophyta</taxon>
        <taxon>Tracheophyta</taxon>
        <taxon>Spermatophyta</taxon>
        <taxon>Magnoliopsida</taxon>
        <taxon>eudicotyledons</taxon>
        <taxon>Gunneridae</taxon>
        <taxon>Pentapetalae</taxon>
        <taxon>Caryophyllales</taxon>
        <taxon>Nepenthaceae</taxon>
        <taxon>Nepenthes</taxon>
    </lineage>
</organism>
<keyword evidence="1" id="KW-0812">Transmembrane</keyword>
<dbReference type="Proteomes" id="UP001279734">
    <property type="component" value="Unassembled WGS sequence"/>
</dbReference>
<gene>
    <name evidence="2" type="ORF">Nepgr_028457</name>
</gene>
<evidence type="ECO:0000313" key="3">
    <source>
        <dbReference type="Proteomes" id="UP001279734"/>
    </source>
</evidence>
<dbReference type="EMBL" id="BSYO01000031">
    <property type="protein sequence ID" value="GMH26614.1"/>
    <property type="molecule type" value="Genomic_DNA"/>
</dbReference>
<feature type="transmembrane region" description="Helical" evidence="1">
    <location>
        <begin position="42"/>
        <end position="62"/>
    </location>
</feature>
<dbReference type="AlphaFoldDB" id="A0AAD3TCX8"/>
<name>A0AAD3TCX8_NEPGR</name>
<evidence type="ECO:0000313" key="2">
    <source>
        <dbReference type="EMBL" id="GMH26614.1"/>
    </source>
</evidence>